<keyword evidence="1" id="KW-0472">Membrane</keyword>
<feature type="transmembrane region" description="Helical" evidence="1">
    <location>
        <begin position="73"/>
        <end position="94"/>
    </location>
</feature>
<name>A0A8J8CF48_9ARCH</name>
<organism evidence="2 4">
    <name type="scientific">Candidatus Sysuiplasma superficiale</name>
    <dbReference type="NCBI Taxonomy" id="2823368"/>
    <lineage>
        <taxon>Archaea</taxon>
        <taxon>Methanobacteriati</taxon>
        <taxon>Thermoplasmatota</taxon>
        <taxon>Thermoplasmata</taxon>
        <taxon>Candidatus Sysuiplasmatales</taxon>
        <taxon>Candidatus Sysuiplasmataceae</taxon>
        <taxon>Candidatus Sysuiplasma</taxon>
    </lineage>
</organism>
<sequence>MVLGVLFVQSGVALAATTPQQELVSTLNNVRNLLIAVGTIVAAIGYVITAYMWMLSNGNPEQRYRARKYFIDVTFGIFLLFASSFLVALAQSLVA</sequence>
<comment type="caution">
    <text evidence="2">The sequence shown here is derived from an EMBL/GenBank/DDBJ whole genome shotgun (WGS) entry which is preliminary data.</text>
</comment>
<dbReference type="EMBL" id="JAHEAC010000020">
    <property type="protein sequence ID" value="MBX8643786.1"/>
    <property type="molecule type" value="Genomic_DNA"/>
</dbReference>
<protein>
    <submittedName>
        <fullName evidence="2">TrbC/VirB2 family protein</fullName>
    </submittedName>
</protein>
<evidence type="ECO:0000313" key="3">
    <source>
        <dbReference type="EMBL" id="MBX8643786.1"/>
    </source>
</evidence>
<evidence type="ECO:0000256" key="1">
    <source>
        <dbReference type="SAM" id="Phobius"/>
    </source>
</evidence>
<evidence type="ECO:0000313" key="2">
    <source>
        <dbReference type="EMBL" id="MBX8631212.1"/>
    </source>
</evidence>
<dbReference type="Proteomes" id="UP000716004">
    <property type="component" value="Unassembled WGS sequence"/>
</dbReference>
<dbReference type="Proteomes" id="UP000750197">
    <property type="component" value="Unassembled WGS sequence"/>
</dbReference>
<keyword evidence="1" id="KW-1133">Transmembrane helix</keyword>
<feature type="transmembrane region" description="Helical" evidence="1">
    <location>
        <begin position="31"/>
        <end position="53"/>
    </location>
</feature>
<dbReference type="AlphaFoldDB" id="A0A8J8CF48"/>
<dbReference type="InterPro" id="IPR007039">
    <property type="entry name" value="TrbC/VirB2"/>
</dbReference>
<accession>A0A8J8CF48</accession>
<keyword evidence="1" id="KW-0812">Transmembrane</keyword>
<evidence type="ECO:0000313" key="4">
    <source>
        <dbReference type="Proteomes" id="UP000716004"/>
    </source>
</evidence>
<gene>
    <name evidence="2" type="ORF">J9259_01625</name>
    <name evidence="3" type="ORF">KIY12_03570</name>
</gene>
<proteinExistence type="predicted"/>
<dbReference type="EMBL" id="JAGVSJ010000002">
    <property type="protein sequence ID" value="MBX8631212.1"/>
    <property type="molecule type" value="Genomic_DNA"/>
</dbReference>
<reference evidence="2" key="1">
    <citation type="submission" date="2021-04" db="EMBL/GenBank/DDBJ databases">
        <title>Genomic insights into ecological role and evolution of a novel Thermoplasmata order Candidatus Sysuiplasmatales.</title>
        <authorList>
            <person name="Yuan Y."/>
        </authorList>
    </citation>
    <scope>NUCLEOTIDE SEQUENCE</scope>
    <source>
        <strain evidence="3">TUT19-bin139</strain>
        <strain evidence="2">YP2-bin.285</strain>
    </source>
</reference>
<dbReference type="Pfam" id="PF04956">
    <property type="entry name" value="TrbC"/>
    <property type="match status" value="1"/>
</dbReference>